<dbReference type="InterPro" id="IPR011008">
    <property type="entry name" value="Dimeric_a/b-barrel"/>
</dbReference>
<dbReference type="GO" id="GO:0016491">
    <property type="term" value="F:oxidoreductase activity"/>
    <property type="evidence" value="ECO:0007669"/>
    <property type="project" value="TreeGrafter"/>
</dbReference>
<dbReference type="Pfam" id="PF03992">
    <property type="entry name" value="ABM"/>
    <property type="match status" value="1"/>
</dbReference>
<dbReference type="HOGENOM" id="CLU_131496_6_3_1"/>
<feature type="domain" description="ABM" evidence="1">
    <location>
        <begin position="9"/>
        <end position="100"/>
    </location>
</feature>
<evidence type="ECO:0000313" key="3">
    <source>
        <dbReference type="Proteomes" id="UP000030653"/>
    </source>
</evidence>
<dbReference type="Gene3D" id="3.30.70.100">
    <property type="match status" value="1"/>
</dbReference>
<accession>M5G1P3</accession>
<dbReference type="AlphaFoldDB" id="M5G1P3"/>
<name>M5G1P3_DACPD</name>
<dbReference type="PROSITE" id="PS51725">
    <property type="entry name" value="ABM"/>
    <property type="match status" value="1"/>
</dbReference>
<dbReference type="EMBL" id="JH795876">
    <property type="protein sequence ID" value="EJT97657.1"/>
    <property type="molecule type" value="Genomic_DNA"/>
</dbReference>
<dbReference type="GeneID" id="63684340"/>
<dbReference type="OrthoDB" id="3347789at2759"/>
<reference evidence="2 3" key="1">
    <citation type="journal article" date="2012" name="Science">
        <title>The Paleozoic origin of enzymatic lignin decomposition reconstructed from 31 fungal genomes.</title>
        <authorList>
            <person name="Floudas D."/>
            <person name="Binder M."/>
            <person name="Riley R."/>
            <person name="Barry K."/>
            <person name="Blanchette R.A."/>
            <person name="Henrissat B."/>
            <person name="Martinez A.T."/>
            <person name="Otillar R."/>
            <person name="Spatafora J.W."/>
            <person name="Yadav J.S."/>
            <person name="Aerts A."/>
            <person name="Benoit I."/>
            <person name="Boyd A."/>
            <person name="Carlson A."/>
            <person name="Copeland A."/>
            <person name="Coutinho P.M."/>
            <person name="de Vries R.P."/>
            <person name="Ferreira P."/>
            <person name="Findley K."/>
            <person name="Foster B."/>
            <person name="Gaskell J."/>
            <person name="Glotzer D."/>
            <person name="Gorecki P."/>
            <person name="Heitman J."/>
            <person name="Hesse C."/>
            <person name="Hori C."/>
            <person name="Igarashi K."/>
            <person name="Jurgens J.A."/>
            <person name="Kallen N."/>
            <person name="Kersten P."/>
            <person name="Kohler A."/>
            <person name="Kuees U."/>
            <person name="Kumar T.K.A."/>
            <person name="Kuo A."/>
            <person name="LaButti K."/>
            <person name="Larrondo L.F."/>
            <person name="Lindquist E."/>
            <person name="Ling A."/>
            <person name="Lombard V."/>
            <person name="Lucas S."/>
            <person name="Lundell T."/>
            <person name="Martin R."/>
            <person name="McLaughlin D.J."/>
            <person name="Morgenstern I."/>
            <person name="Morin E."/>
            <person name="Murat C."/>
            <person name="Nagy L.G."/>
            <person name="Nolan M."/>
            <person name="Ohm R.A."/>
            <person name="Patyshakuliyeva A."/>
            <person name="Rokas A."/>
            <person name="Ruiz-Duenas F.J."/>
            <person name="Sabat G."/>
            <person name="Salamov A."/>
            <person name="Samejima M."/>
            <person name="Schmutz J."/>
            <person name="Slot J.C."/>
            <person name="St John F."/>
            <person name="Stenlid J."/>
            <person name="Sun H."/>
            <person name="Sun S."/>
            <person name="Syed K."/>
            <person name="Tsang A."/>
            <person name="Wiebenga A."/>
            <person name="Young D."/>
            <person name="Pisabarro A."/>
            <person name="Eastwood D.C."/>
            <person name="Martin F."/>
            <person name="Cullen D."/>
            <person name="Grigoriev I.V."/>
            <person name="Hibbett D.S."/>
        </authorList>
    </citation>
    <scope>NUCLEOTIDE SEQUENCE [LARGE SCALE GENOMIC DNA]</scope>
    <source>
        <strain evidence="2 3">DJM-731 SS1</strain>
    </source>
</reference>
<organism evidence="2 3">
    <name type="scientific">Dacryopinax primogenitus (strain DJM 731)</name>
    <name type="common">Brown rot fungus</name>
    <dbReference type="NCBI Taxonomy" id="1858805"/>
    <lineage>
        <taxon>Eukaryota</taxon>
        <taxon>Fungi</taxon>
        <taxon>Dikarya</taxon>
        <taxon>Basidiomycota</taxon>
        <taxon>Agaricomycotina</taxon>
        <taxon>Dacrymycetes</taxon>
        <taxon>Dacrymycetales</taxon>
        <taxon>Dacrymycetaceae</taxon>
        <taxon>Dacryopinax</taxon>
    </lineage>
</organism>
<dbReference type="InterPro" id="IPR007138">
    <property type="entry name" value="ABM_dom"/>
</dbReference>
<dbReference type="GO" id="GO:0005829">
    <property type="term" value="C:cytosol"/>
    <property type="evidence" value="ECO:0007669"/>
    <property type="project" value="TreeGrafter"/>
</dbReference>
<protein>
    <recommendedName>
        <fullName evidence="1">ABM domain-containing protein</fullName>
    </recommendedName>
</protein>
<dbReference type="SUPFAM" id="SSF54909">
    <property type="entry name" value="Dimeric alpha+beta barrel"/>
    <property type="match status" value="1"/>
</dbReference>
<evidence type="ECO:0000259" key="1">
    <source>
        <dbReference type="PROSITE" id="PS51725"/>
    </source>
</evidence>
<evidence type="ECO:0000313" key="2">
    <source>
        <dbReference type="EMBL" id="EJT97657.1"/>
    </source>
</evidence>
<sequence>MSDPNDKRFVVLATLHVNPAKVEAFEKIFRPFVASNRQEPGSIKFDVIVTPDKSEWHMFEVYRDEEAFEAHCDTLHHTEFHRIARDEKDPLFTKPPRVRLDYKIMSGLQLS</sequence>
<dbReference type="PANTHER" id="PTHR33336">
    <property type="entry name" value="QUINOL MONOOXYGENASE YGIN-RELATED"/>
    <property type="match status" value="1"/>
</dbReference>
<dbReference type="Proteomes" id="UP000030653">
    <property type="component" value="Unassembled WGS sequence"/>
</dbReference>
<proteinExistence type="predicted"/>
<dbReference type="PANTHER" id="PTHR33336:SF1">
    <property type="entry name" value="(4S)-4-HYDROXY-5-PHOSPHONOOXYPENTANE-2,3-DIONE ISOMERASE"/>
    <property type="match status" value="1"/>
</dbReference>
<keyword evidence="3" id="KW-1185">Reference proteome</keyword>
<dbReference type="RefSeq" id="XP_040624555.1">
    <property type="nucleotide sequence ID" value="XM_040769278.1"/>
</dbReference>
<dbReference type="InterPro" id="IPR050744">
    <property type="entry name" value="AI-2_Isomerase_LsrG"/>
</dbReference>
<gene>
    <name evidence="2" type="ORF">DACRYDRAFT_111699</name>
</gene>